<dbReference type="PROSITE" id="PS01156">
    <property type="entry name" value="TONB_DEPENDENT_REC_2"/>
    <property type="match status" value="1"/>
</dbReference>
<dbReference type="CDD" id="cd01347">
    <property type="entry name" value="ligand_gated_channel"/>
    <property type="match status" value="1"/>
</dbReference>
<dbReference type="PROSITE" id="PS52016">
    <property type="entry name" value="TONB_DEPENDENT_REC_3"/>
    <property type="match status" value="1"/>
</dbReference>
<dbReference type="InterPro" id="IPR039426">
    <property type="entry name" value="TonB-dep_rcpt-like"/>
</dbReference>
<evidence type="ECO:0000259" key="16">
    <source>
        <dbReference type="Pfam" id="PF00593"/>
    </source>
</evidence>
<dbReference type="AlphaFoldDB" id="A0A1I4SHA1"/>
<dbReference type="InterPro" id="IPR037066">
    <property type="entry name" value="Plug_dom_sf"/>
</dbReference>
<evidence type="ECO:0000256" key="2">
    <source>
        <dbReference type="ARBA" id="ARBA00008143"/>
    </source>
</evidence>
<accession>A0A1I4SHA1</accession>
<comment type="similarity">
    <text evidence="2">Belongs to the TonB-dependent receptor family. Hemoglobin/haptoglobin binding protein subfamily.</text>
</comment>
<dbReference type="InterPro" id="IPR012910">
    <property type="entry name" value="Plug_dom"/>
</dbReference>
<dbReference type="InterPro" id="IPR036942">
    <property type="entry name" value="Beta-barrel_TonB_sf"/>
</dbReference>
<dbReference type="Pfam" id="PF00593">
    <property type="entry name" value="TonB_dep_Rec_b-barrel"/>
    <property type="match status" value="1"/>
</dbReference>
<sequence>MFIRHPLSKALLALLATPLAASAAVQLPATTVTAKGYQADAMRTPGASLVLTPEQAEPGATVGSLLRGQPGLAVQSDGAWGQNPVLRGLSKESIVLLVDGNRLNSAQPQGAIASLVELGLLERVEVVKGPGSVLHGSGALGGVVNLLTPEPDFNHQGQLEGRVAAGWSSVDRGRQAAALLQTGNDRQALVLGAALRRLEDYKGADGRVADTGYDSQSLLFKYALRVSEQGRIKLNLQRDDAEDVWYPGSAKPAPAALGGTLTIHSPNQQRTLYALGYEDQLGAGRFNAEVYRQEVYREIRAWNTGRQRNQVWNDVTFSTDGLRSSYRLPVGERHLLSVGVDHWEMTGDPERYQFQGPSNTVLRSDPFSKGEVRSSGLFVQDDIQLDQLAVQLGARWDRVRGTADSKGSGAQQVTSGLSNSSSNLSWSAGAIYNLQPLLNPYVTLGSAYRAPDLRERFEDAERGDGYFHRGNPQLDAEKSTSLELGLKGDDGLFSYQLAMHWTRIDDYIAGRVTGQTNQQGVPIKVTENLDRVVIRGLEGMAAQRFGSYLADVRLTWLEGDNRQDREPLYRMPAPELTLGLGQPAEQGFNWRTQLRAVKAQNRVAKTFANGTEDATSGFATVDLSLGWGFGATAGFKRVDTQLTLRNLFDRGYHEHLVEGISGQEIQSPGRGLSLNLRGEF</sequence>
<keyword evidence="9 18" id="KW-0675">Receptor</keyword>
<dbReference type="GO" id="GO:0015344">
    <property type="term" value="F:siderophore uptake transmembrane transporter activity"/>
    <property type="evidence" value="ECO:0007669"/>
    <property type="project" value="TreeGrafter"/>
</dbReference>
<organism evidence="18 19">
    <name type="scientific">Halopseudomonas yangmingensis</name>
    <dbReference type="NCBI Taxonomy" id="1720063"/>
    <lineage>
        <taxon>Bacteria</taxon>
        <taxon>Pseudomonadati</taxon>
        <taxon>Pseudomonadota</taxon>
        <taxon>Gammaproteobacteria</taxon>
        <taxon>Pseudomonadales</taxon>
        <taxon>Pseudomonadaceae</taxon>
        <taxon>Halopseudomonas</taxon>
    </lineage>
</organism>
<dbReference type="Pfam" id="PF07715">
    <property type="entry name" value="Plug"/>
    <property type="match status" value="1"/>
</dbReference>
<proteinExistence type="inferred from homology"/>
<feature type="domain" description="TonB-dependent receptor-like beta-barrel" evidence="16">
    <location>
        <begin position="224"/>
        <end position="647"/>
    </location>
</feature>
<evidence type="ECO:0000256" key="15">
    <source>
        <dbReference type="SAM" id="SignalP"/>
    </source>
</evidence>
<evidence type="ECO:0000259" key="17">
    <source>
        <dbReference type="Pfam" id="PF07715"/>
    </source>
</evidence>
<dbReference type="InterPro" id="IPR010917">
    <property type="entry name" value="TonB_rcpt_CS"/>
</dbReference>
<evidence type="ECO:0000313" key="18">
    <source>
        <dbReference type="EMBL" id="SFM63711.1"/>
    </source>
</evidence>
<name>A0A1I4SHA1_9GAMM</name>
<dbReference type="STRING" id="1720063.SAMN05216217_11030"/>
<evidence type="ECO:0000256" key="9">
    <source>
        <dbReference type="ARBA" id="ARBA00023170"/>
    </source>
</evidence>
<keyword evidence="6 15" id="KW-0732">Signal</keyword>
<keyword evidence="8 11" id="KW-0472">Membrane</keyword>
<evidence type="ECO:0000256" key="8">
    <source>
        <dbReference type="ARBA" id="ARBA00023136"/>
    </source>
</evidence>
<feature type="chain" id="PRO_5017271561" evidence="15">
    <location>
        <begin position="24"/>
        <end position="680"/>
    </location>
</feature>
<dbReference type="Gene3D" id="2.170.130.10">
    <property type="entry name" value="TonB-dependent receptor, plug domain"/>
    <property type="match status" value="1"/>
</dbReference>
<keyword evidence="10 11" id="KW-0998">Cell outer membrane</keyword>
<keyword evidence="5 11" id="KW-0812">Transmembrane</keyword>
<gene>
    <name evidence="18" type="ORF">SAMN05216217_11030</name>
</gene>
<feature type="domain" description="TonB-dependent receptor plug" evidence="17">
    <location>
        <begin position="42"/>
        <end position="143"/>
    </location>
</feature>
<dbReference type="OrthoDB" id="9764669at2"/>
<dbReference type="RefSeq" id="WP_093476342.1">
    <property type="nucleotide sequence ID" value="NZ_FOUI01000010.1"/>
</dbReference>
<evidence type="ECO:0000256" key="12">
    <source>
        <dbReference type="PROSITE-ProRule" id="PRU10144"/>
    </source>
</evidence>
<evidence type="ECO:0000256" key="11">
    <source>
        <dbReference type="PROSITE-ProRule" id="PRU01360"/>
    </source>
</evidence>
<dbReference type="GO" id="GO:0044718">
    <property type="term" value="P:siderophore transmembrane transport"/>
    <property type="evidence" value="ECO:0007669"/>
    <property type="project" value="TreeGrafter"/>
</dbReference>
<comment type="subcellular location">
    <subcellularLocation>
        <location evidence="1 11">Cell outer membrane</location>
        <topology evidence="1 11">Multi-pass membrane protein</topology>
    </subcellularLocation>
</comment>
<dbReference type="InterPro" id="IPR000531">
    <property type="entry name" value="Beta-barrel_TonB"/>
</dbReference>
<evidence type="ECO:0000256" key="6">
    <source>
        <dbReference type="ARBA" id="ARBA00022729"/>
    </source>
</evidence>
<evidence type="ECO:0000256" key="10">
    <source>
        <dbReference type="ARBA" id="ARBA00023237"/>
    </source>
</evidence>
<protein>
    <submittedName>
        <fullName evidence="18">Hemoglobin/transferrin/lactoferrin receptor protein</fullName>
    </submittedName>
</protein>
<evidence type="ECO:0000313" key="19">
    <source>
        <dbReference type="Proteomes" id="UP000243629"/>
    </source>
</evidence>
<evidence type="ECO:0000256" key="13">
    <source>
        <dbReference type="RuleBase" id="RU003357"/>
    </source>
</evidence>
<dbReference type="SUPFAM" id="SSF56935">
    <property type="entry name" value="Porins"/>
    <property type="match status" value="1"/>
</dbReference>
<dbReference type="GO" id="GO:0009279">
    <property type="term" value="C:cell outer membrane"/>
    <property type="evidence" value="ECO:0007669"/>
    <property type="project" value="UniProtKB-SubCell"/>
</dbReference>
<feature type="short sequence motif" description="TonB C-terminal box" evidence="12">
    <location>
        <begin position="663"/>
        <end position="680"/>
    </location>
</feature>
<dbReference type="Proteomes" id="UP000243629">
    <property type="component" value="Unassembled WGS sequence"/>
</dbReference>
<evidence type="ECO:0000256" key="5">
    <source>
        <dbReference type="ARBA" id="ARBA00022692"/>
    </source>
</evidence>
<dbReference type="EMBL" id="FOUI01000010">
    <property type="protein sequence ID" value="SFM63711.1"/>
    <property type="molecule type" value="Genomic_DNA"/>
</dbReference>
<keyword evidence="3 11" id="KW-0813">Transport</keyword>
<feature type="signal peptide" evidence="15">
    <location>
        <begin position="1"/>
        <end position="23"/>
    </location>
</feature>
<keyword evidence="19" id="KW-1185">Reference proteome</keyword>
<feature type="region of interest" description="Disordered" evidence="14">
    <location>
        <begin position="401"/>
        <end position="422"/>
    </location>
</feature>
<keyword evidence="4 11" id="KW-1134">Transmembrane beta strand</keyword>
<dbReference type="PANTHER" id="PTHR30069:SF29">
    <property type="entry name" value="HEMOGLOBIN AND HEMOGLOBIN-HAPTOGLOBIN-BINDING PROTEIN 1-RELATED"/>
    <property type="match status" value="1"/>
</dbReference>
<dbReference type="PANTHER" id="PTHR30069">
    <property type="entry name" value="TONB-DEPENDENT OUTER MEMBRANE RECEPTOR"/>
    <property type="match status" value="1"/>
</dbReference>
<evidence type="ECO:0000256" key="3">
    <source>
        <dbReference type="ARBA" id="ARBA00022448"/>
    </source>
</evidence>
<keyword evidence="7 13" id="KW-0798">TonB box</keyword>
<reference evidence="19" key="1">
    <citation type="submission" date="2016-10" db="EMBL/GenBank/DDBJ databases">
        <authorList>
            <person name="Varghese N."/>
            <person name="Submissions S."/>
        </authorList>
    </citation>
    <scope>NUCLEOTIDE SEQUENCE [LARGE SCALE GENOMIC DNA]</scope>
    <source>
        <strain evidence="19">DSM 24213</strain>
    </source>
</reference>
<dbReference type="Gene3D" id="2.40.170.20">
    <property type="entry name" value="TonB-dependent receptor, beta-barrel domain"/>
    <property type="match status" value="1"/>
</dbReference>
<evidence type="ECO:0000256" key="4">
    <source>
        <dbReference type="ARBA" id="ARBA00022452"/>
    </source>
</evidence>
<evidence type="ECO:0000256" key="1">
    <source>
        <dbReference type="ARBA" id="ARBA00004571"/>
    </source>
</evidence>
<evidence type="ECO:0000256" key="7">
    <source>
        <dbReference type="ARBA" id="ARBA00023077"/>
    </source>
</evidence>
<evidence type="ECO:0000256" key="14">
    <source>
        <dbReference type="SAM" id="MobiDB-lite"/>
    </source>
</evidence>